<accession>A0AA37SLD5</accession>
<proteinExistence type="predicted"/>
<keyword evidence="2" id="KW-1185">Reference proteome</keyword>
<gene>
    <name evidence="1" type="ORF">GCM10007872_27070</name>
</gene>
<sequence>MHAWVEAEVWAILKRWRVMPAYPYQAGFSRLSCAFCIFGNADQFATLKWMDANRFAKLVRYEKNFGCTLKRARGLDELSSEGTVYQAARSRPDLVAACLSDGALQTVLTEDWTHPAGAFGTGGGPV</sequence>
<organism evidence="1 2">
    <name type="scientific">Gluconobacter sphaericus NBRC 12467</name>
    <dbReference type="NCBI Taxonomy" id="1307951"/>
    <lineage>
        <taxon>Bacteria</taxon>
        <taxon>Pseudomonadati</taxon>
        <taxon>Pseudomonadota</taxon>
        <taxon>Alphaproteobacteria</taxon>
        <taxon>Acetobacterales</taxon>
        <taxon>Acetobacteraceae</taxon>
        <taxon>Gluconobacter</taxon>
    </lineage>
</organism>
<protein>
    <recommendedName>
        <fullName evidence="3">Phosphoadenosine phosphosulphate reductase domain-containing protein</fullName>
    </recommendedName>
</protein>
<dbReference type="AlphaFoldDB" id="A0AA37SLD5"/>
<reference evidence="2" key="1">
    <citation type="journal article" date="2019" name="Int. J. Syst. Evol. Microbiol.">
        <title>The Global Catalogue of Microorganisms (GCM) 10K type strain sequencing project: providing services to taxonomists for standard genome sequencing and annotation.</title>
        <authorList>
            <consortium name="The Broad Institute Genomics Platform"/>
            <consortium name="The Broad Institute Genome Sequencing Center for Infectious Disease"/>
            <person name="Wu L."/>
            <person name="Ma J."/>
        </authorList>
    </citation>
    <scope>NUCLEOTIDE SEQUENCE [LARGE SCALE GENOMIC DNA]</scope>
    <source>
        <strain evidence="2">NBRC 12467</strain>
    </source>
</reference>
<evidence type="ECO:0000313" key="1">
    <source>
        <dbReference type="EMBL" id="GLQ85797.1"/>
    </source>
</evidence>
<dbReference type="EMBL" id="BSNZ01000026">
    <property type="protein sequence ID" value="GLQ85797.1"/>
    <property type="molecule type" value="Genomic_DNA"/>
</dbReference>
<dbReference type="Proteomes" id="UP001156708">
    <property type="component" value="Unassembled WGS sequence"/>
</dbReference>
<comment type="caution">
    <text evidence="1">The sequence shown here is derived from an EMBL/GenBank/DDBJ whole genome shotgun (WGS) entry which is preliminary data.</text>
</comment>
<evidence type="ECO:0000313" key="2">
    <source>
        <dbReference type="Proteomes" id="UP001156708"/>
    </source>
</evidence>
<name>A0AA37SLD5_9PROT</name>
<evidence type="ECO:0008006" key="3">
    <source>
        <dbReference type="Google" id="ProtNLM"/>
    </source>
</evidence>